<feature type="region of interest" description="Disordered" evidence="1">
    <location>
        <begin position="160"/>
        <end position="179"/>
    </location>
</feature>
<dbReference type="Pfam" id="PF22322">
    <property type="entry name" value="DUF6973"/>
    <property type="match status" value="1"/>
</dbReference>
<reference evidence="4" key="1">
    <citation type="submission" date="2023-05" db="EMBL/GenBank/DDBJ databases">
        <title>Metabolic capabilities are highly conserved among human nasal-associated Corynebacterium species in pangenomic analyses.</title>
        <authorList>
            <person name="Tran T.H."/>
            <person name="Roberts A.Q."/>
            <person name="Escapa I.F."/>
            <person name="Gao W."/>
            <person name="Conlan S."/>
            <person name="Kong H."/>
            <person name="Segre J.A."/>
            <person name="Kelly M.S."/>
            <person name="Lemon K.P."/>
        </authorList>
    </citation>
    <scope>NUCLEOTIDE SEQUENCE</scope>
    <source>
        <strain evidence="4">KPL2618</strain>
    </source>
</reference>
<name>A0AAP4C0H5_9CORY</name>
<dbReference type="AlphaFoldDB" id="A0AAP4C0H5"/>
<sequence length="214" mass="22809">MKAMKALGVVALLSIGVTANGLAASPAHATPAETDSYERIAQTTIELREKEHIDPKAETPDHIVQQVLNESGSAGDKTGLRDSGGNYGTNIGRHEAAACATNPYDCKRAKSAIRDAERISSQTFPNKVTNDNIQDADRHCVWQALTTIRANADFARKIGDAHETDHPGSPEAGHMDQTNNAIGRDIGLRHEGDEAGAINECHAQAKNGGLIKIN</sequence>
<gene>
    <name evidence="4" type="ORF">QPX58_10730</name>
</gene>
<proteinExistence type="predicted"/>
<organism evidence="4 5">
    <name type="scientific">Corynebacterium accolens</name>
    <dbReference type="NCBI Taxonomy" id="38284"/>
    <lineage>
        <taxon>Bacteria</taxon>
        <taxon>Bacillati</taxon>
        <taxon>Actinomycetota</taxon>
        <taxon>Actinomycetes</taxon>
        <taxon>Mycobacteriales</taxon>
        <taxon>Corynebacteriaceae</taxon>
        <taxon>Corynebacterium</taxon>
    </lineage>
</organism>
<keyword evidence="2" id="KW-0732">Signal</keyword>
<dbReference type="InterPro" id="IPR054246">
    <property type="entry name" value="DUF6973"/>
</dbReference>
<evidence type="ECO:0000256" key="2">
    <source>
        <dbReference type="SAM" id="SignalP"/>
    </source>
</evidence>
<dbReference type="Proteomes" id="UP001230317">
    <property type="component" value="Unassembled WGS sequence"/>
</dbReference>
<protein>
    <recommendedName>
        <fullName evidence="3">DUF6973 domain-containing protein</fullName>
    </recommendedName>
</protein>
<feature type="signal peptide" evidence="2">
    <location>
        <begin position="1"/>
        <end position="29"/>
    </location>
</feature>
<dbReference type="RefSeq" id="WP_237792050.1">
    <property type="nucleotide sequence ID" value="NZ_CP100377.1"/>
</dbReference>
<accession>A0AAP4C0H5</accession>
<evidence type="ECO:0000313" key="5">
    <source>
        <dbReference type="Proteomes" id="UP001230317"/>
    </source>
</evidence>
<evidence type="ECO:0000259" key="3">
    <source>
        <dbReference type="Pfam" id="PF22322"/>
    </source>
</evidence>
<evidence type="ECO:0000313" key="4">
    <source>
        <dbReference type="EMBL" id="MDK4335877.1"/>
    </source>
</evidence>
<dbReference type="EMBL" id="JASNVU010000016">
    <property type="protein sequence ID" value="MDK4335877.1"/>
    <property type="molecule type" value="Genomic_DNA"/>
</dbReference>
<evidence type="ECO:0000256" key="1">
    <source>
        <dbReference type="SAM" id="MobiDB-lite"/>
    </source>
</evidence>
<feature type="domain" description="DUF6973" evidence="3">
    <location>
        <begin position="98"/>
        <end position="207"/>
    </location>
</feature>
<feature type="chain" id="PRO_5042863218" description="DUF6973 domain-containing protein" evidence="2">
    <location>
        <begin position="30"/>
        <end position="214"/>
    </location>
</feature>
<comment type="caution">
    <text evidence="4">The sequence shown here is derived from an EMBL/GenBank/DDBJ whole genome shotgun (WGS) entry which is preliminary data.</text>
</comment>